<proteinExistence type="inferred from homology"/>
<reference evidence="7 8" key="2">
    <citation type="submission" date="2020-07" db="EMBL/GenBank/DDBJ databases">
        <title>Genome assembly of wild tea tree DASZ reveals pedigree and selection history of tea varieties.</title>
        <authorList>
            <person name="Zhang W."/>
        </authorList>
    </citation>
    <scope>NUCLEOTIDE SEQUENCE [LARGE SCALE GENOMIC DNA]</scope>
    <source>
        <strain evidence="8">cv. G240</strain>
        <tissue evidence="7">Leaf</tissue>
    </source>
</reference>
<reference evidence="8" key="1">
    <citation type="journal article" date="2020" name="Nat. Commun.">
        <title>Genome assembly of wild tea tree DASZ reveals pedigree and selection history of tea varieties.</title>
        <authorList>
            <person name="Zhang W."/>
            <person name="Zhang Y."/>
            <person name="Qiu H."/>
            <person name="Guo Y."/>
            <person name="Wan H."/>
            <person name="Zhang X."/>
            <person name="Scossa F."/>
            <person name="Alseekh S."/>
            <person name="Zhang Q."/>
            <person name="Wang P."/>
            <person name="Xu L."/>
            <person name="Schmidt M.H."/>
            <person name="Jia X."/>
            <person name="Li D."/>
            <person name="Zhu A."/>
            <person name="Guo F."/>
            <person name="Chen W."/>
            <person name="Ni D."/>
            <person name="Usadel B."/>
            <person name="Fernie A.R."/>
            <person name="Wen W."/>
        </authorList>
    </citation>
    <scope>NUCLEOTIDE SEQUENCE [LARGE SCALE GENOMIC DNA]</scope>
    <source>
        <strain evidence="8">cv. G240</strain>
    </source>
</reference>
<evidence type="ECO:0000256" key="5">
    <source>
        <dbReference type="ARBA" id="ARBA00023004"/>
    </source>
</evidence>
<dbReference type="GO" id="GO:0005506">
    <property type="term" value="F:iron ion binding"/>
    <property type="evidence" value="ECO:0007669"/>
    <property type="project" value="InterPro"/>
</dbReference>
<dbReference type="InterPro" id="IPR001128">
    <property type="entry name" value="Cyt_P450"/>
</dbReference>
<keyword evidence="2" id="KW-0349">Heme</keyword>
<dbReference type="Proteomes" id="UP000593564">
    <property type="component" value="Unassembled WGS sequence"/>
</dbReference>
<gene>
    <name evidence="7" type="ORF">HYC85_005395</name>
</gene>
<keyword evidence="8" id="KW-1185">Reference proteome</keyword>
<sequence>TGSISNENFLLPPGRKGWPILGESLEYFSKLRNRVPEKFVTDRIHKYSSKVFRTSLLGEPMAMLCGAEGNKFLFSDEGKFVKAWFPSAITKIFPKSHNESIQESTTKVRKMLQPFLKPDALHNYVVVMDKVMKRHLETDWTGKHVKVWDVVTRYTFMMACRLLLSVEDPGQVEKLGERIGEVVEGTMSLAINFPRTAFYRAVKASEAVRKELQGMIKQRKMDLTEKRVSPTQDMLSHMLVVDDENSQFMAEFGIATTLVALLHGGTHTLNAALTFIMMYLAELPDVYHEVLRVDQNRDLIPVGQYSSMLSVYTVITKQIQRQTREIKTPLSHSLTGSKSRSEAQWLA</sequence>
<dbReference type="GO" id="GO:0004497">
    <property type="term" value="F:monooxygenase activity"/>
    <property type="evidence" value="ECO:0007669"/>
    <property type="project" value="UniProtKB-KW"/>
</dbReference>
<keyword evidence="6" id="KW-0503">Monooxygenase</keyword>
<protein>
    <submittedName>
        <fullName evidence="7">Uncharacterized protein</fullName>
    </submittedName>
</protein>
<evidence type="ECO:0000256" key="6">
    <source>
        <dbReference type="ARBA" id="ARBA00023033"/>
    </source>
</evidence>
<keyword evidence="5" id="KW-0408">Iron</keyword>
<comment type="caution">
    <text evidence="7">The sequence shown here is derived from an EMBL/GenBank/DDBJ whole genome shotgun (WGS) entry which is preliminary data.</text>
</comment>
<evidence type="ECO:0000256" key="4">
    <source>
        <dbReference type="ARBA" id="ARBA00023002"/>
    </source>
</evidence>
<name>A0A7J7HZD6_CAMSI</name>
<accession>A0A7J7HZD6</accession>
<comment type="similarity">
    <text evidence="1">Belongs to the cytochrome P450 family.</text>
</comment>
<dbReference type="GO" id="GO:0016125">
    <property type="term" value="P:sterol metabolic process"/>
    <property type="evidence" value="ECO:0007669"/>
    <property type="project" value="TreeGrafter"/>
</dbReference>
<evidence type="ECO:0000256" key="2">
    <source>
        <dbReference type="ARBA" id="ARBA00022617"/>
    </source>
</evidence>
<feature type="non-terminal residue" evidence="7">
    <location>
        <position position="347"/>
    </location>
</feature>
<evidence type="ECO:0000313" key="8">
    <source>
        <dbReference type="Proteomes" id="UP000593564"/>
    </source>
</evidence>
<evidence type="ECO:0000313" key="7">
    <source>
        <dbReference type="EMBL" id="KAF5958170.1"/>
    </source>
</evidence>
<dbReference type="Pfam" id="PF00067">
    <property type="entry name" value="p450"/>
    <property type="match status" value="1"/>
</dbReference>
<dbReference type="SUPFAM" id="SSF48264">
    <property type="entry name" value="Cytochrome P450"/>
    <property type="match status" value="1"/>
</dbReference>
<evidence type="ECO:0000256" key="3">
    <source>
        <dbReference type="ARBA" id="ARBA00022723"/>
    </source>
</evidence>
<dbReference type="GO" id="GO:0016705">
    <property type="term" value="F:oxidoreductase activity, acting on paired donors, with incorporation or reduction of molecular oxygen"/>
    <property type="evidence" value="ECO:0007669"/>
    <property type="project" value="InterPro"/>
</dbReference>
<dbReference type="PANTHER" id="PTHR24286:SF384">
    <property type="entry name" value="P450, PUTATIVE (EUROFUNG)-RELATED"/>
    <property type="match status" value="1"/>
</dbReference>
<organism evidence="7 8">
    <name type="scientific">Camellia sinensis</name>
    <name type="common">Tea plant</name>
    <name type="synonym">Thea sinensis</name>
    <dbReference type="NCBI Taxonomy" id="4442"/>
    <lineage>
        <taxon>Eukaryota</taxon>
        <taxon>Viridiplantae</taxon>
        <taxon>Streptophyta</taxon>
        <taxon>Embryophyta</taxon>
        <taxon>Tracheophyta</taxon>
        <taxon>Spermatophyta</taxon>
        <taxon>Magnoliopsida</taxon>
        <taxon>eudicotyledons</taxon>
        <taxon>Gunneridae</taxon>
        <taxon>Pentapetalae</taxon>
        <taxon>asterids</taxon>
        <taxon>Ericales</taxon>
        <taxon>Theaceae</taxon>
        <taxon>Camellia</taxon>
    </lineage>
</organism>
<dbReference type="AlphaFoldDB" id="A0A7J7HZD6"/>
<evidence type="ECO:0000256" key="1">
    <source>
        <dbReference type="ARBA" id="ARBA00010617"/>
    </source>
</evidence>
<keyword evidence="3" id="KW-0479">Metal-binding</keyword>
<dbReference type="EMBL" id="JACBKZ010000002">
    <property type="protein sequence ID" value="KAF5958170.1"/>
    <property type="molecule type" value="Genomic_DNA"/>
</dbReference>
<dbReference type="PANTHER" id="PTHR24286">
    <property type="entry name" value="CYTOCHROME P450 26"/>
    <property type="match status" value="1"/>
</dbReference>
<dbReference type="GO" id="GO:0020037">
    <property type="term" value="F:heme binding"/>
    <property type="evidence" value="ECO:0007669"/>
    <property type="project" value="InterPro"/>
</dbReference>
<dbReference type="Gene3D" id="1.10.630.10">
    <property type="entry name" value="Cytochrome P450"/>
    <property type="match status" value="1"/>
</dbReference>
<dbReference type="InterPro" id="IPR036396">
    <property type="entry name" value="Cyt_P450_sf"/>
</dbReference>
<keyword evidence="4" id="KW-0560">Oxidoreductase</keyword>